<dbReference type="Pfam" id="PF09995">
    <property type="entry name" value="MPAB_Lcp_cat"/>
    <property type="match status" value="1"/>
</dbReference>
<name>A0AAN7H131_9PEZI</name>
<keyword evidence="4" id="KW-1185">Reference proteome</keyword>
<feature type="transmembrane region" description="Helical" evidence="1">
    <location>
        <begin position="432"/>
        <end position="454"/>
    </location>
</feature>
<keyword evidence="1" id="KW-0812">Transmembrane</keyword>
<evidence type="ECO:0000259" key="2">
    <source>
        <dbReference type="Pfam" id="PF09995"/>
    </source>
</evidence>
<sequence length="458" mass="52052">MSTYPPLIPGQTFTYYGQSITWSPLHYTPSQLHPLLYTHDTQADQVLSRLDTLYPPPHDNKKPRDYLPLLLQSLTLQPPDPFLSSFWTHLITLPPFISPPQILRAQKIFYRHLGPIITGLTFQSLLGGLSSPQISTTLSQTNGFSPLTARRRLLQTFTHLLNITSSPDSLFNPKGIGFLSTIRVRLLHASVRRRLLSSLPPESQSPIPLNDLHSLATTLSFSISLTDLSLPRQGIFLSSQEKTDWLQLWKYISHLLGISHPCLNSPVEARAMLESIVVAQIPLTMPFSSTSRRLANNMIYSLTNKPPTFATRNFLRAQARWLNGDEISDGLGIENPGVYYKLLVGTQCCLFVVGHMLWKLMCILPYNTGERWDQMVVEGSKKVVTRRIKEMMMMGRQGVEGEYVTDWWGFTESMDNTGKKKREKRLSVEHKLLVMMVFMIGTVGWMSWILLLGLRRLC</sequence>
<accession>A0AAN7H131</accession>
<keyword evidence="1" id="KW-0472">Membrane</keyword>
<evidence type="ECO:0000313" key="4">
    <source>
        <dbReference type="Proteomes" id="UP001301958"/>
    </source>
</evidence>
<dbReference type="Proteomes" id="UP001301958">
    <property type="component" value="Unassembled WGS sequence"/>
</dbReference>
<organism evidence="3 4">
    <name type="scientific">Podospora fimiseda</name>
    <dbReference type="NCBI Taxonomy" id="252190"/>
    <lineage>
        <taxon>Eukaryota</taxon>
        <taxon>Fungi</taxon>
        <taxon>Dikarya</taxon>
        <taxon>Ascomycota</taxon>
        <taxon>Pezizomycotina</taxon>
        <taxon>Sordariomycetes</taxon>
        <taxon>Sordariomycetidae</taxon>
        <taxon>Sordariales</taxon>
        <taxon>Podosporaceae</taxon>
        <taxon>Podospora</taxon>
    </lineage>
</organism>
<dbReference type="PANTHER" id="PTHR37539">
    <property type="entry name" value="SECRETED PROTEIN-RELATED"/>
    <property type="match status" value="1"/>
</dbReference>
<feature type="domain" description="ER-bound oxygenase mpaB/mpaB'/Rubber oxygenase catalytic" evidence="2">
    <location>
        <begin position="123"/>
        <end position="335"/>
    </location>
</feature>
<gene>
    <name evidence="3" type="ORF">QBC38DRAFT_475429</name>
</gene>
<reference evidence="3" key="2">
    <citation type="submission" date="2023-05" db="EMBL/GenBank/DDBJ databases">
        <authorList>
            <consortium name="Lawrence Berkeley National Laboratory"/>
            <person name="Steindorff A."/>
            <person name="Hensen N."/>
            <person name="Bonometti L."/>
            <person name="Westerberg I."/>
            <person name="Brannstrom I.O."/>
            <person name="Guillou S."/>
            <person name="Cros-Aarteil S."/>
            <person name="Calhoun S."/>
            <person name="Haridas S."/>
            <person name="Kuo A."/>
            <person name="Mondo S."/>
            <person name="Pangilinan J."/>
            <person name="Riley R."/>
            <person name="Labutti K."/>
            <person name="Andreopoulos B."/>
            <person name="Lipzen A."/>
            <person name="Chen C."/>
            <person name="Yanf M."/>
            <person name="Daum C."/>
            <person name="Ng V."/>
            <person name="Clum A."/>
            <person name="Ohm R."/>
            <person name="Martin F."/>
            <person name="Silar P."/>
            <person name="Natvig D."/>
            <person name="Lalanne C."/>
            <person name="Gautier V."/>
            <person name="Ament-Velasquez S.L."/>
            <person name="Kruys A."/>
            <person name="Hutchinson M.I."/>
            <person name="Powell A.J."/>
            <person name="Barry K."/>
            <person name="Miller A.N."/>
            <person name="Grigoriev I.V."/>
            <person name="Debuchy R."/>
            <person name="Gladieux P."/>
            <person name="Thoren M.H."/>
            <person name="Johannesson H."/>
        </authorList>
    </citation>
    <scope>NUCLEOTIDE SEQUENCE</scope>
    <source>
        <strain evidence="3">CBS 990.96</strain>
    </source>
</reference>
<dbReference type="InterPro" id="IPR018713">
    <property type="entry name" value="MPAB/Lcp_cat_dom"/>
</dbReference>
<comment type="caution">
    <text evidence="3">The sequence shown here is derived from an EMBL/GenBank/DDBJ whole genome shotgun (WGS) entry which is preliminary data.</text>
</comment>
<dbReference type="EMBL" id="MU865320">
    <property type="protein sequence ID" value="KAK4228332.1"/>
    <property type="molecule type" value="Genomic_DNA"/>
</dbReference>
<protein>
    <recommendedName>
        <fullName evidence="2">ER-bound oxygenase mpaB/mpaB'/Rubber oxygenase catalytic domain-containing protein</fullName>
    </recommendedName>
</protein>
<reference evidence="3" key="1">
    <citation type="journal article" date="2023" name="Mol. Phylogenet. Evol.">
        <title>Genome-scale phylogeny and comparative genomics of the fungal order Sordariales.</title>
        <authorList>
            <person name="Hensen N."/>
            <person name="Bonometti L."/>
            <person name="Westerberg I."/>
            <person name="Brannstrom I.O."/>
            <person name="Guillou S."/>
            <person name="Cros-Aarteil S."/>
            <person name="Calhoun S."/>
            <person name="Haridas S."/>
            <person name="Kuo A."/>
            <person name="Mondo S."/>
            <person name="Pangilinan J."/>
            <person name="Riley R."/>
            <person name="LaButti K."/>
            <person name="Andreopoulos B."/>
            <person name="Lipzen A."/>
            <person name="Chen C."/>
            <person name="Yan M."/>
            <person name="Daum C."/>
            <person name="Ng V."/>
            <person name="Clum A."/>
            <person name="Steindorff A."/>
            <person name="Ohm R.A."/>
            <person name="Martin F."/>
            <person name="Silar P."/>
            <person name="Natvig D.O."/>
            <person name="Lalanne C."/>
            <person name="Gautier V."/>
            <person name="Ament-Velasquez S.L."/>
            <person name="Kruys A."/>
            <person name="Hutchinson M.I."/>
            <person name="Powell A.J."/>
            <person name="Barry K."/>
            <person name="Miller A.N."/>
            <person name="Grigoriev I.V."/>
            <person name="Debuchy R."/>
            <person name="Gladieux P."/>
            <person name="Hiltunen Thoren M."/>
            <person name="Johannesson H."/>
        </authorList>
    </citation>
    <scope>NUCLEOTIDE SEQUENCE</scope>
    <source>
        <strain evidence="3">CBS 990.96</strain>
    </source>
</reference>
<dbReference type="PANTHER" id="PTHR37539:SF1">
    <property type="entry name" value="ER-BOUND OXYGENASE MPAB_MPAB'_RUBBER OXYGENASE CATALYTIC DOMAIN-CONTAINING PROTEIN"/>
    <property type="match status" value="1"/>
</dbReference>
<dbReference type="AlphaFoldDB" id="A0AAN7H131"/>
<dbReference type="InterPro" id="IPR037473">
    <property type="entry name" value="Lcp-like"/>
</dbReference>
<keyword evidence="1" id="KW-1133">Transmembrane helix</keyword>
<dbReference type="GO" id="GO:0016491">
    <property type="term" value="F:oxidoreductase activity"/>
    <property type="evidence" value="ECO:0007669"/>
    <property type="project" value="InterPro"/>
</dbReference>
<proteinExistence type="predicted"/>
<evidence type="ECO:0000313" key="3">
    <source>
        <dbReference type="EMBL" id="KAK4228332.1"/>
    </source>
</evidence>
<evidence type="ECO:0000256" key="1">
    <source>
        <dbReference type="SAM" id="Phobius"/>
    </source>
</evidence>